<organism evidence="2 3">
    <name type="scientific">Albula glossodonta</name>
    <name type="common">roundjaw bonefish</name>
    <dbReference type="NCBI Taxonomy" id="121402"/>
    <lineage>
        <taxon>Eukaryota</taxon>
        <taxon>Metazoa</taxon>
        <taxon>Chordata</taxon>
        <taxon>Craniata</taxon>
        <taxon>Vertebrata</taxon>
        <taxon>Euteleostomi</taxon>
        <taxon>Actinopterygii</taxon>
        <taxon>Neopterygii</taxon>
        <taxon>Teleostei</taxon>
        <taxon>Albuliformes</taxon>
        <taxon>Albulidae</taxon>
        <taxon>Albula</taxon>
    </lineage>
</organism>
<feature type="compositionally biased region" description="Basic and acidic residues" evidence="1">
    <location>
        <begin position="78"/>
        <end position="97"/>
    </location>
</feature>
<evidence type="ECO:0000313" key="2">
    <source>
        <dbReference type="EMBL" id="KAG9332383.1"/>
    </source>
</evidence>
<gene>
    <name evidence="2" type="ORF">JZ751_014979</name>
</gene>
<proteinExistence type="predicted"/>
<comment type="caution">
    <text evidence="2">The sequence shown here is derived from an EMBL/GenBank/DDBJ whole genome shotgun (WGS) entry which is preliminary data.</text>
</comment>
<evidence type="ECO:0000256" key="1">
    <source>
        <dbReference type="SAM" id="MobiDB-lite"/>
    </source>
</evidence>
<reference evidence="2" key="1">
    <citation type="thesis" date="2021" institute="BYU ScholarsArchive" country="Provo, UT, USA">
        <title>Applications of and Algorithms for Genome Assembly and Genomic Analyses with an Emphasis on Marine Teleosts.</title>
        <authorList>
            <person name="Pickett B.D."/>
        </authorList>
    </citation>
    <scope>NUCLEOTIDE SEQUENCE</scope>
    <source>
        <strain evidence="2">HI-2016</strain>
    </source>
</reference>
<protein>
    <submittedName>
        <fullName evidence="2">Uncharacterized protein</fullName>
    </submittedName>
</protein>
<dbReference type="Proteomes" id="UP000824540">
    <property type="component" value="Unassembled WGS sequence"/>
</dbReference>
<name>A0A8T2MXG0_9TELE</name>
<feature type="region of interest" description="Disordered" evidence="1">
    <location>
        <begin position="78"/>
        <end position="118"/>
    </location>
</feature>
<evidence type="ECO:0000313" key="3">
    <source>
        <dbReference type="Proteomes" id="UP000824540"/>
    </source>
</evidence>
<dbReference type="EMBL" id="JAFBMS010000238">
    <property type="protein sequence ID" value="KAG9332383.1"/>
    <property type="molecule type" value="Genomic_DNA"/>
</dbReference>
<accession>A0A8T2MXG0</accession>
<dbReference type="AlphaFoldDB" id="A0A8T2MXG0"/>
<sequence length="158" mass="18198">MENDDHQKTLRDEKALGKFIEDMDIMNFRVQLDLSTQECDCAPRRRMRQIGQLDTSTVSCNLTMQEIDEALAVTEAAAREEETSKIEQPQVKEEEKSCQNLLHKTSDRQDNQEEIPETSQISLRLWTEREGEGIGGRAEIILGFPRPTGFKNEGRWDN</sequence>
<keyword evidence="3" id="KW-1185">Reference proteome</keyword>